<dbReference type="RefSeq" id="WP_183327665.1">
    <property type="nucleotide sequence ID" value="NZ_JACHHK010000002.1"/>
</dbReference>
<evidence type="ECO:0000313" key="3">
    <source>
        <dbReference type="Proteomes" id="UP000539953"/>
    </source>
</evidence>
<comment type="caution">
    <text evidence="2">The sequence shown here is derived from an EMBL/GenBank/DDBJ whole genome shotgun (WGS) entry which is preliminary data.</text>
</comment>
<dbReference type="PANTHER" id="PTHR37694:SF1">
    <property type="entry name" value="SLR8022 PROTEIN"/>
    <property type="match status" value="1"/>
</dbReference>
<dbReference type="GO" id="GO:0051213">
    <property type="term" value="F:dioxygenase activity"/>
    <property type="evidence" value="ECO:0007669"/>
    <property type="project" value="UniProtKB-KW"/>
</dbReference>
<organism evidence="2 3">
    <name type="scientific">Catenisphaera adipataccumulans</name>
    <dbReference type="NCBI Taxonomy" id="700500"/>
    <lineage>
        <taxon>Bacteria</taxon>
        <taxon>Bacillati</taxon>
        <taxon>Bacillota</taxon>
        <taxon>Erysipelotrichia</taxon>
        <taxon>Erysipelotrichales</taxon>
        <taxon>Erysipelotrichaceae</taxon>
        <taxon>Catenisphaera</taxon>
    </lineage>
</organism>
<dbReference type="AlphaFoldDB" id="A0A7W8FV41"/>
<dbReference type="InterPro" id="IPR013096">
    <property type="entry name" value="Cupin_2"/>
</dbReference>
<protein>
    <submittedName>
        <fullName evidence="2">Quercetin dioxygenase-like cupin family protein</fullName>
    </submittedName>
</protein>
<name>A0A7W8FV41_9FIRM</name>
<accession>A0A7W8FV41</accession>
<dbReference type="PANTHER" id="PTHR37694">
    <property type="entry name" value="SLR8022 PROTEIN"/>
    <property type="match status" value="1"/>
</dbReference>
<proteinExistence type="predicted"/>
<evidence type="ECO:0000259" key="1">
    <source>
        <dbReference type="Pfam" id="PF07883"/>
    </source>
</evidence>
<sequence length="211" mass="23193">MKETAGKVFSIAKENPLIPGCTITKELNADSTYYFLAQYGDIKAERYENEKLIMVIDGRMDVQTDQNQELTKGMVFVIPTDQSVHMSTGTGCIFTMFEIKDGAQMPADLKKNTALALADLIPQAQGSVVNKDLLTQAGGKLCVMRLDAGTELKEHAADGDALLFAVEGEATITYEGKEFAIRHDESFLFAKGAVHALKAKEPFTMVLWMED</sequence>
<gene>
    <name evidence="2" type="ORF">HNQ47_000772</name>
</gene>
<reference evidence="2 3" key="1">
    <citation type="submission" date="2020-08" db="EMBL/GenBank/DDBJ databases">
        <title>Genomic Encyclopedia of Type Strains, Phase IV (KMG-IV): sequencing the most valuable type-strain genomes for metagenomic binning, comparative biology and taxonomic classification.</title>
        <authorList>
            <person name="Goeker M."/>
        </authorList>
    </citation>
    <scope>NUCLEOTIDE SEQUENCE [LARGE SCALE GENOMIC DNA]</scope>
    <source>
        <strain evidence="2 3">DSM 25799</strain>
    </source>
</reference>
<dbReference type="Gene3D" id="2.60.120.10">
    <property type="entry name" value="Jelly Rolls"/>
    <property type="match status" value="2"/>
</dbReference>
<dbReference type="Pfam" id="PF07883">
    <property type="entry name" value="Cupin_2"/>
    <property type="match status" value="1"/>
</dbReference>
<dbReference type="EMBL" id="JACHHK010000002">
    <property type="protein sequence ID" value="MBB5182753.1"/>
    <property type="molecule type" value="Genomic_DNA"/>
</dbReference>
<keyword evidence="2" id="KW-0560">Oxidoreductase</keyword>
<keyword evidence="2" id="KW-0223">Dioxygenase</keyword>
<evidence type="ECO:0000313" key="2">
    <source>
        <dbReference type="EMBL" id="MBB5182753.1"/>
    </source>
</evidence>
<feature type="domain" description="Cupin type-2" evidence="1">
    <location>
        <begin position="143"/>
        <end position="205"/>
    </location>
</feature>
<dbReference type="InterPro" id="IPR011051">
    <property type="entry name" value="RmlC_Cupin_sf"/>
</dbReference>
<dbReference type="Proteomes" id="UP000539953">
    <property type="component" value="Unassembled WGS sequence"/>
</dbReference>
<dbReference type="SUPFAM" id="SSF51182">
    <property type="entry name" value="RmlC-like cupins"/>
    <property type="match status" value="1"/>
</dbReference>
<dbReference type="CDD" id="cd02230">
    <property type="entry name" value="cupin_HP0902-like"/>
    <property type="match status" value="1"/>
</dbReference>
<dbReference type="InterPro" id="IPR014710">
    <property type="entry name" value="RmlC-like_jellyroll"/>
</dbReference>
<keyword evidence="3" id="KW-1185">Reference proteome</keyword>